<dbReference type="AlphaFoldDB" id="A0A8K0NX45"/>
<organism evidence="1 2">
    <name type="scientific">Ladona fulva</name>
    <name type="common">Scarce chaser dragonfly</name>
    <name type="synonym">Libellula fulva</name>
    <dbReference type="NCBI Taxonomy" id="123851"/>
    <lineage>
        <taxon>Eukaryota</taxon>
        <taxon>Metazoa</taxon>
        <taxon>Ecdysozoa</taxon>
        <taxon>Arthropoda</taxon>
        <taxon>Hexapoda</taxon>
        <taxon>Insecta</taxon>
        <taxon>Pterygota</taxon>
        <taxon>Palaeoptera</taxon>
        <taxon>Odonata</taxon>
        <taxon>Epiprocta</taxon>
        <taxon>Anisoptera</taxon>
        <taxon>Libelluloidea</taxon>
        <taxon>Libellulidae</taxon>
        <taxon>Ladona</taxon>
    </lineage>
</organism>
<keyword evidence="2" id="KW-1185">Reference proteome</keyword>
<evidence type="ECO:0000313" key="2">
    <source>
        <dbReference type="Proteomes" id="UP000792457"/>
    </source>
</evidence>
<dbReference type="EMBL" id="KZ308217">
    <property type="protein sequence ID" value="KAG8224932.1"/>
    <property type="molecule type" value="Genomic_DNA"/>
</dbReference>
<evidence type="ECO:0000313" key="1">
    <source>
        <dbReference type="EMBL" id="KAG8224932.1"/>
    </source>
</evidence>
<dbReference type="Proteomes" id="UP000792457">
    <property type="component" value="Unassembled WGS sequence"/>
</dbReference>
<reference evidence="1" key="1">
    <citation type="submission" date="2013-04" db="EMBL/GenBank/DDBJ databases">
        <authorList>
            <person name="Qu J."/>
            <person name="Murali S.C."/>
            <person name="Bandaranaike D."/>
            <person name="Bellair M."/>
            <person name="Blankenburg K."/>
            <person name="Chao H."/>
            <person name="Dinh H."/>
            <person name="Doddapaneni H."/>
            <person name="Downs B."/>
            <person name="Dugan-Rocha S."/>
            <person name="Elkadiri S."/>
            <person name="Gnanaolivu R.D."/>
            <person name="Hernandez B."/>
            <person name="Javaid M."/>
            <person name="Jayaseelan J.C."/>
            <person name="Lee S."/>
            <person name="Li M."/>
            <person name="Ming W."/>
            <person name="Munidasa M."/>
            <person name="Muniz J."/>
            <person name="Nguyen L."/>
            <person name="Ongeri F."/>
            <person name="Osuji N."/>
            <person name="Pu L.-L."/>
            <person name="Puazo M."/>
            <person name="Qu C."/>
            <person name="Quiroz J."/>
            <person name="Raj R."/>
            <person name="Weissenberger G."/>
            <person name="Xin Y."/>
            <person name="Zou X."/>
            <person name="Han Y."/>
            <person name="Richards S."/>
            <person name="Worley K."/>
            <person name="Muzny D."/>
            <person name="Gibbs R."/>
        </authorList>
    </citation>
    <scope>NUCLEOTIDE SEQUENCE</scope>
    <source>
        <strain evidence="1">Sampled in the wild</strain>
    </source>
</reference>
<name>A0A8K0NX45_LADFU</name>
<proteinExistence type="predicted"/>
<gene>
    <name evidence="1" type="ORF">J437_LFUL006432</name>
</gene>
<accession>A0A8K0NX45</accession>
<reference evidence="1" key="2">
    <citation type="submission" date="2017-10" db="EMBL/GenBank/DDBJ databases">
        <title>Ladona fulva Genome sequencing and assembly.</title>
        <authorList>
            <person name="Murali S."/>
            <person name="Richards S."/>
            <person name="Bandaranaike D."/>
            <person name="Bellair M."/>
            <person name="Blankenburg K."/>
            <person name="Chao H."/>
            <person name="Dinh H."/>
            <person name="Doddapaneni H."/>
            <person name="Dugan-Rocha S."/>
            <person name="Elkadiri S."/>
            <person name="Gnanaolivu R."/>
            <person name="Hernandez B."/>
            <person name="Skinner E."/>
            <person name="Javaid M."/>
            <person name="Lee S."/>
            <person name="Li M."/>
            <person name="Ming W."/>
            <person name="Munidasa M."/>
            <person name="Muniz J."/>
            <person name="Nguyen L."/>
            <person name="Hughes D."/>
            <person name="Osuji N."/>
            <person name="Pu L.-L."/>
            <person name="Puazo M."/>
            <person name="Qu C."/>
            <person name="Quiroz J."/>
            <person name="Raj R."/>
            <person name="Weissenberger G."/>
            <person name="Xin Y."/>
            <person name="Zou X."/>
            <person name="Han Y."/>
            <person name="Worley K."/>
            <person name="Muzny D."/>
            <person name="Gibbs R."/>
        </authorList>
    </citation>
    <scope>NUCLEOTIDE SEQUENCE</scope>
    <source>
        <strain evidence="1">Sampled in the wild</strain>
    </source>
</reference>
<sequence>MAVDGGAEEALPDPVGTAILPIRDRGSAAVGGGEVSRLHMSRFCLFTSLAVLPEQRSLKCTLVGVHREMYRAKRKRVRIVRVGSFRTRTGEAAVSRDHRFGASMERFRGSACFSVV</sequence>
<comment type="caution">
    <text evidence="1">The sequence shown here is derived from an EMBL/GenBank/DDBJ whole genome shotgun (WGS) entry which is preliminary data.</text>
</comment>
<protein>
    <submittedName>
        <fullName evidence="1">Uncharacterized protein</fullName>
    </submittedName>
</protein>